<dbReference type="GO" id="GO:0005840">
    <property type="term" value="C:ribosome"/>
    <property type="evidence" value="ECO:0007669"/>
    <property type="project" value="UniProtKB-KW"/>
</dbReference>
<evidence type="ECO:0000256" key="1">
    <source>
        <dbReference type="ARBA" id="ARBA00009296"/>
    </source>
</evidence>
<comment type="caution">
    <text evidence="9">The sequence shown here is derived from an EMBL/GenBank/DDBJ whole genome shotgun (WGS) entry which is preliminary data.</text>
</comment>
<dbReference type="EMBL" id="JAAZBX010000007">
    <property type="protein sequence ID" value="NLD25499.1"/>
    <property type="molecule type" value="Genomic_DNA"/>
</dbReference>
<keyword evidence="5 7" id="KW-0687">Ribonucleoprotein</keyword>
<dbReference type="GO" id="GO:0019843">
    <property type="term" value="F:rRNA binding"/>
    <property type="evidence" value="ECO:0007669"/>
    <property type="project" value="UniProtKB-KW"/>
</dbReference>
<dbReference type="GO" id="GO:0003735">
    <property type="term" value="F:structural constituent of ribosome"/>
    <property type="evidence" value="ECO:0007669"/>
    <property type="project" value="InterPro"/>
</dbReference>
<evidence type="ECO:0000313" key="9">
    <source>
        <dbReference type="EMBL" id="NLD25499.1"/>
    </source>
</evidence>
<dbReference type="GO" id="GO:0046872">
    <property type="term" value="F:metal ion binding"/>
    <property type="evidence" value="ECO:0007669"/>
    <property type="project" value="UniProtKB-KW"/>
</dbReference>
<evidence type="ECO:0000256" key="5">
    <source>
        <dbReference type="ARBA" id="ARBA00023274"/>
    </source>
</evidence>
<evidence type="ECO:0000256" key="6">
    <source>
        <dbReference type="ARBA" id="ARBA00035687"/>
    </source>
</evidence>
<comment type="function">
    <text evidence="7">Binds the 23S rRNA.</text>
</comment>
<keyword evidence="4 7" id="KW-0689">Ribosomal protein</keyword>
<dbReference type="PRINTS" id="PR01249">
    <property type="entry name" value="RIBOSOMALL31"/>
</dbReference>
<dbReference type="InterPro" id="IPR034704">
    <property type="entry name" value="Ribosomal_bL28/bL31-like_sf"/>
</dbReference>
<evidence type="ECO:0000256" key="4">
    <source>
        <dbReference type="ARBA" id="ARBA00022980"/>
    </source>
</evidence>
<keyword evidence="3 7" id="KW-0694">RNA-binding</keyword>
<proteinExistence type="inferred from homology"/>
<dbReference type="Pfam" id="PF01197">
    <property type="entry name" value="Ribosomal_L31"/>
    <property type="match status" value="1"/>
</dbReference>
<dbReference type="AlphaFoldDB" id="A0A847D0J1"/>
<dbReference type="Proteomes" id="UP000545876">
    <property type="component" value="Unassembled WGS sequence"/>
</dbReference>
<evidence type="ECO:0000256" key="2">
    <source>
        <dbReference type="ARBA" id="ARBA00022730"/>
    </source>
</evidence>
<reference evidence="9 10" key="1">
    <citation type="journal article" date="2020" name="Biotechnol. Biofuels">
        <title>New insights from the biogas microbiome by comprehensive genome-resolved metagenomics of nearly 1600 species originating from multiple anaerobic digesters.</title>
        <authorList>
            <person name="Campanaro S."/>
            <person name="Treu L."/>
            <person name="Rodriguez-R L.M."/>
            <person name="Kovalovszki A."/>
            <person name="Ziels R.M."/>
            <person name="Maus I."/>
            <person name="Zhu X."/>
            <person name="Kougias P.G."/>
            <person name="Basile A."/>
            <person name="Luo G."/>
            <person name="Schluter A."/>
            <person name="Konstantinidis K.T."/>
            <person name="Angelidaki I."/>
        </authorList>
    </citation>
    <scope>NUCLEOTIDE SEQUENCE [LARGE SCALE GENOMIC DNA]</scope>
    <source>
        <strain evidence="9">AS06rmzACSIP_65</strain>
    </source>
</reference>
<dbReference type="NCBIfam" id="NF000612">
    <property type="entry name" value="PRK00019.1"/>
    <property type="match status" value="1"/>
</dbReference>
<dbReference type="InterPro" id="IPR042105">
    <property type="entry name" value="Ribosomal_bL31_sf"/>
</dbReference>
<feature type="binding site" evidence="7">
    <location>
        <position position="19"/>
    </location>
    <ligand>
        <name>Zn(2+)</name>
        <dbReference type="ChEBI" id="CHEBI:29105"/>
    </ligand>
</feature>
<dbReference type="SUPFAM" id="SSF143800">
    <property type="entry name" value="L28p-like"/>
    <property type="match status" value="1"/>
</dbReference>
<evidence type="ECO:0000256" key="7">
    <source>
        <dbReference type="HAMAP-Rule" id="MF_00501"/>
    </source>
</evidence>
<dbReference type="HAMAP" id="MF_00501">
    <property type="entry name" value="Ribosomal_bL31_1"/>
    <property type="match status" value="1"/>
</dbReference>
<feature type="binding site" evidence="7">
    <location>
        <position position="39"/>
    </location>
    <ligand>
        <name>Zn(2+)</name>
        <dbReference type="ChEBI" id="CHEBI:29105"/>
    </ligand>
</feature>
<dbReference type="InterPro" id="IPR002150">
    <property type="entry name" value="Ribosomal_bL31"/>
</dbReference>
<name>A0A847D0J1_9BACT</name>
<comment type="subunit">
    <text evidence="7">Part of the 50S ribosomal subunit.</text>
</comment>
<feature type="binding site" evidence="7">
    <location>
        <position position="17"/>
    </location>
    <ligand>
        <name>Zn(2+)</name>
        <dbReference type="ChEBI" id="CHEBI:29105"/>
    </ligand>
</feature>
<dbReference type="Gene3D" id="4.10.830.30">
    <property type="entry name" value="Ribosomal protein L31"/>
    <property type="match status" value="1"/>
</dbReference>
<keyword evidence="7" id="KW-0479">Metal-binding</keyword>
<protein>
    <recommendedName>
        <fullName evidence="6 7">Large ribosomal subunit protein bL31</fullName>
    </recommendedName>
</protein>
<comment type="cofactor">
    <cofactor evidence="7">
        <name>Zn(2+)</name>
        <dbReference type="ChEBI" id="CHEBI:29105"/>
    </cofactor>
    <text evidence="7">Binds 1 zinc ion per subunit.</text>
</comment>
<keyword evidence="7" id="KW-0862">Zinc</keyword>
<dbReference type="NCBIfam" id="TIGR00105">
    <property type="entry name" value="L31"/>
    <property type="match status" value="1"/>
</dbReference>
<dbReference type="PANTHER" id="PTHR33280:SF1">
    <property type="entry name" value="LARGE RIBOSOMAL SUBUNIT PROTEIN BL31C"/>
    <property type="match status" value="1"/>
</dbReference>
<evidence type="ECO:0000256" key="8">
    <source>
        <dbReference type="SAM" id="MobiDB-lite"/>
    </source>
</evidence>
<dbReference type="InterPro" id="IPR027491">
    <property type="entry name" value="Ribosomal_bL31_A"/>
</dbReference>
<sequence length="112" mass="12760">MKKDLHPKYNNELKITCSCGNSFITGSTLMEESVSVDICSKCHPFYTGEQKIVDTDNVVRKFEERLEKSKKMSFTSKKEKMARRRAKMEQMSSSPATALSLRDMLANAKISK</sequence>
<dbReference type="GO" id="GO:1990904">
    <property type="term" value="C:ribonucleoprotein complex"/>
    <property type="evidence" value="ECO:0007669"/>
    <property type="project" value="UniProtKB-KW"/>
</dbReference>
<evidence type="ECO:0000313" key="10">
    <source>
        <dbReference type="Proteomes" id="UP000545876"/>
    </source>
</evidence>
<gene>
    <name evidence="7 9" type="primary">rpmE</name>
    <name evidence="9" type="ORF">GX656_02565</name>
</gene>
<comment type="similarity">
    <text evidence="1 7">Belongs to the bacterial ribosomal protein bL31 family. Type A subfamily.</text>
</comment>
<feature type="binding site" evidence="7">
    <location>
        <position position="42"/>
    </location>
    <ligand>
        <name>Zn(2+)</name>
        <dbReference type="ChEBI" id="CHEBI:29105"/>
    </ligand>
</feature>
<evidence type="ECO:0000256" key="3">
    <source>
        <dbReference type="ARBA" id="ARBA00022884"/>
    </source>
</evidence>
<accession>A0A847D0J1</accession>
<feature type="region of interest" description="Disordered" evidence="8">
    <location>
        <begin position="72"/>
        <end position="96"/>
    </location>
</feature>
<organism evidence="9 10">
    <name type="scientific">Candidatus Dojkabacteria bacterium</name>
    <dbReference type="NCBI Taxonomy" id="2099670"/>
    <lineage>
        <taxon>Bacteria</taxon>
        <taxon>Candidatus Dojkabacteria</taxon>
    </lineage>
</organism>
<dbReference type="PANTHER" id="PTHR33280">
    <property type="entry name" value="50S RIBOSOMAL PROTEIN L31, CHLOROPLASTIC"/>
    <property type="match status" value="1"/>
</dbReference>
<keyword evidence="2 7" id="KW-0699">rRNA-binding</keyword>
<dbReference type="GO" id="GO:0006412">
    <property type="term" value="P:translation"/>
    <property type="evidence" value="ECO:0007669"/>
    <property type="project" value="UniProtKB-UniRule"/>
</dbReference>